<proteinExistence type="predicted"/>
<organism evidence="1 2">
    <name type="scientific">Araneus ventricosus</name>
    <name type="common">Orbweaver spider</name>
    <name type="synonym">Epeira ventricosa</name>
    <dbReference type="NCBI Taxonomy" id="182803"/>
    <lineage>
        <taxon>Eukaryota</taxon>
        <taxon>Metazoa</taxon>
        <taxon>Ecdysozoa</taxon>
        <taxon>Arthropoda</taxon>
        <taxon>Chelicerata</taxon>
        <taxon>Arachnida</taxon>
        <taxon>Araneae</taxon>
        <taxon>Araneomorphae</taxon>
        <taxon>Entelegynae</taxon>
        <taxon>Araneoidea</taxon>
        <taxon>Araneidae</taxon>
        <taxon>Araneus</taxon>
    </lineage>
</organism>
<dbReference type="EMBL" id="BGPR01005587">
    <property type="protein sequence ID" value="GBN11533.1"/>
    <property type="molecule type" value="Genomic_DNA"/>
</dbReference>
<evidence type="ECO:0000313" key="2">
    <source>
        <dbReference type="Proteomes" id="UP000499080"/>
    </source>
</evidence>
<keyword evidence="2" id="KW-1185">Reference proteome</keyword>
<dbReference type="Proteomes" id="UP000499080">
    <property type="component" value="Unassembled WGS sequence"/>
</dbReference>
<comment type="caution">
    <text evidence="1">The sequence shown here is derived from an EMBL/GenBank/DDBJ whole genome shotgun (WGS) entry which is preliminary data.</text>
</comment>
<dbReference type="AlphaFoldDB" id="A0A4Y2LCB8"/>
<reference evidence="1 2" key="1">
    <citation type="journal article" date="2019" name="Sci. Rep.">
        <title>Orb-weaving spider Araneus ventricosus genome elucidates the spidroin gene catalogue.</title>
        <authorList>
            <person name="Kono N."/>
            <person name="Nakamura H."/>
            <person name="Ohtoshi R."/>
            <person name="Moran D.A.P."/>
            <person name="Shinohara A."/>
            <person name="Yoshida Y."/>
            <person name="Fujiwara M."/>
            <person name="Mori M."/>
            <person name="Tomita M."/>
            <person name="Arakawa K."/>
        </authorList>
    </citation>
    <scope>NUCLEOTIDE SEQUENCE [LARGE SCALE GENOMIC DNA]</scope>
</reference>
<protein>
    <submittedName>
        <fullName evidence="1">Uncharacterized protein</fullName>
    </submittedName>
</protein>
<accession>A0A4Y2LCB8</accession>
<gene>
    <name evidence="1" type="ORF">AVEN_237840_1</name>
</gene>
<sequence>MVCLYIAWKQNEGYFETDLAILNRGQKARTTPSWHPLSRLPHHTSGTRLATTYDLARNTHRTTPAGRLLATTYDLARNRYHTKWIFRAIWLSTWNPLAPKLKPKHLTIAAAGQFGINGHFLTIRLCSFC</sequence>
<evidence type="ECO:0000313" key="1">
    <source>
        <dbReference type="EMBL" id="GBN11533.1"/>
    </source>
</evidence>
<name>A0A4Y2LCB8_ARAVE</name>